<evidence type="ECO:0000313" key="2">
    <source>
        <dbReference type="Proteomes" id="UP000255008"/>
    </source>
</evidence>
<name>A0AAJ5D3R3_9RALS</name>
<protein>
    <submittedName>
        <fullName evidence="1">Uncharacterized protein</fullName>
    </submittedName>
</protein>
<organism evidence="1 2">
    <name type="scientific">Ralstonia mannitolilytica</name>
    <dbReference type="NCBI Taxonomy" id="105219"/>
    <lineage>
        <taxon>Bacteria</taxon>
        <taxon>Pseudomonadati</taxon>
        <taxon>Pseudomonadota</taxon>
        <taxon>Betaproteobacteria</taxon>
        <taxon>Burkholderiales</taxon>
        <taxon>Burkholderiaceae</taxon>
        <taxon>Ralstonia</taxon>
    </lineage>
</organism>
<dbReference type="Proteomes" id="UP000255008">
    <property type="component" value="Unassembled WGS sequence"/>
</dbReference>
<evidence type="ECO:0000313" key="1">
    <source>
        <dbReference type="EMBL" id="SUD96522.1"/>
    </source>
</evidence>
<proteinExistence type="predicted"/>
<comment type="caution">
    <text evidence="1">The sequence shown here is derived from an EMBL/GenBank/DDBJ whole genome shotgun (WGS) entry which is preliminary data.</text>
</comment>
<reference evidence="1 2" key="1">
    <citation type="submission" date="2018-06" db="EMBL/GenBank/DDBJ databases">
        <authorList>
            <consortium name="Pathogen Informatics"/>
            <person name="Doyle S."/>
        </authorList>
    </citation>
    <scope>NUCLEOTIDE SEQUENCE [LARGE SCALE GENOMIC DNA]</scope>
    <source>
        <strain evidence="1 2">NCTC10894</strain>
    </source>
</reference>
<gene>
    <name evidence="1" type="ORF">NCTC10894_00860</name>
</gene>
<dbReference type="EMBL" id="UGVE01000001">
    <property type="protein sequence ID" value="SUD96522.1"/>
    <property type="molecule type" value="Genomic_DNA"/>
</dbReference>
<dbReference type="AlphaFoldDB" id="A0AAJ5D3R3"/>
<accession>A0AAJ5D3R3</accession>
<sequence length="116" mass="13946">METKSVRIDRFLIEESKRHGFQSMNQYVTYLYSYERTRKKKDDDQIVNAHYQVMAFLEMERLDLHRLIKTLAQFVTTFQEKGGNLKLNATERRFLGTLMEANERKGTWNYKGEKNK</sequence>